<name>A0ABV8SI51_9BACL</name>
<evidence type="ECO:0000313" key="2">
    <source>
        <dbReference type="EMBL" id="MFC4306104.1"/>
    </source>
</evidence>
<sequence length="251" mass="28594">MCAWYRESFGEDYKLVYRHRNRESAAREIGAMMDWMKLKARSSVLDIGCGMGRHALALRDLGYKVTGLDLSEVLLSEAREHDPGKTVSWVQGDMRSLPLETAAFDAAVNWFTSFGYFSDVGDNVRVLGEMKRVLKPGGRFLIDFLNPAYLRQHLIPVSERVDEPTGYRIREARTIEGDFVVKRITVSSPADEIGSARRHYEERVRLIELAQFEGMLQEAALSLDLVYGDYEGNAYETMTSKRLILLGRRDV</sequence>
<evidence type="ECO:0000259" key="1">
    <source>
        <dbReference type="Pfam" id="PF13649"/>
    </source>
</evidence>
<dbReference type="InterPro" id="IPR041698">
    <property type="entry name" value="Methyltransf_25"/>
</dbReference>
<dbReference type="EC" id="2.1.1.-" evidence="2"/>
<organism evidence="2 3">
    <name type="scientific">Cohnella boryungensis</name>
    <dbReference type="NCBI Taxonomy" id="768479"/>
    <lineage>
        <taxon>Bacteria</taxon>
        <taxon>Bacillati</taxon>
        <taxon>Bacillota</taxon>
        <taxon>Bacilli</taxon>
        <taxon>Bacillales</taxon>
        <taxon>Paenibacillaceae</taxon>
        <taxon>Cohnella</taxon>
    </lineage>
</organism>
<keyword evidence="2" id="KW-0489">Methyltransferase</keyword>
<evidence type="ECO:0000313" key="3">
    <source>
        <dbReference type="Proteomes" id="UP001595755"/>
    </source>
</evidence>
<dbReference type="Gene3D" id="3.40.50.150">
    <property type="entry name" value="Vaccinia Virus protein VP39"/>
    <property type="match status" value="1"/>
</dbReference>
<dbReference type="Proteomes" id="UP001595755">
    <property type="component" value="Unassembled WGS sequence"/>
</dbReference>
<dbReference type="GO" id="GO:0008168">
    <property type="term" value="F:methyltransferase activity"/>
    <property type="evidence" value="ECO:0007669"/>
    <property type="project" value="UniProtKB-KW"/>
</dbReference>
<proteinExistence type="predicted"/>
<feature type="domain" description="Methyltransferase" evidence="1">
    <location>
        <begin position="44"/>
        <end position="138"/>
    </location>
</feature>
<dbReference type="Pfam" id="PF13649">
    <property type="entry name" value="Methyltransf_25"/>
    <property type="match status" value="1"/>
</dbReference>
<dbReference type="PANTHER" id="PTHR43591:SF110">
    <property type="entry name" value="RHODANESE DOMAIN-CONTAINING PROTEIN"/>
    <property type="match status" value="1"/>
</dbReference>
<dbReference type="GO" id="GO:0032259">
    <property type="term" value="P:methylation"/>
    <property type="evidence" value="ECO:0007669"/>
    <property type="project" value="UniProtKB-KW"/>
</dbReference>
<comment type="caution">
    <text evidence="2">The sequence shown here is derived from an EMBL/GenBank/DDBJ whole genome shotgun (WGS) entry which is preliminary data.</text>
</comment>
<dbReference type="PANTHER" id="PTHR43591">
    <property type="entry name" value="METHYLTRANSFERASE"/>
    <property type="match status" value="1"/>
</dbReference>
<dbReference type="Gene3D" id="2.20.25.110">
    <property type="entry name" value="S-adenosyl-L-methionine-dependent methyltransferases"/>
    <property type="match status" value="1"/>
</dbReference>
<gene>
    <name evidence="2" type="ORF">ACFO1S_21975</name>
</gene>
<accession>A0ABV8SI51</accession>
<dbReference type="SUPFAM" id="SSF53335">
    <property type="entry name" value="S-adenosyl-L-methionine-dependent methyltransferases"/>
    <property type="match status" value="1"/>
</dbReference>
<dbReference type="RefSeq" id="WP_204601817.1">
    <property type="nucleotide sequence ID" value="NZ_JBHSED010000058.1"/>
</dbReference>
<keyword evidence="3" id="KW-1185">Reference proteome</keyword>
<dbReference type="EMBL" id="JBHSED010000058">
    <property type="protein sequence ID" value="MFC4306104.1"/>
    <property type="molecule type" value="Genomic_DNA"/>
</dbReference>
<dbReference type="CDD" id="cd02440">
    <property type="entry name" value="AdoMet_MTases"/>
    <property type="match status" value="1"/>
</dbReference>
<keyword evidence="2" id="KW-0808">Transferase</keyword>
<dbReference type="InterPro" id="IPR029063">
    <property type="entry name" value="SAM-dependent_MTases_sf"/>
</dbReference>
<reference evidence="3" key="1">
    <citation type="journal article" date="2019" name="Int. J. Syst. Evol. Microbiol.">
        <title>The Global Catalogue of Microorganisms (GCM) 10K type strain sequencing project: providing services to taxonomists for standard genome sequencing and annotation.</title>
        <authorList>
            <consortium name="The Broad Institute Genomics Platform"/>
            <consortium name="The Broad Institute Genome Sequencing Center for Infectious Disease"/>
            <person name="Wu L."/>
            <person name="Ma J."/>
        </authorList>
    </citation>
    <scope>NUCLEOTIDE SEQUENCE [LARGE SCALE GENOMIC DNA]</scope>
    <source>
        <strain evidence="3">CGMCC 4.1641</strain>
    </source>
</reference>
<protein>
    <submittedName>
        <fullName evidence="2">Class I SAM-dependent methyltransferase</fullName>
        <ecNumber evidence="2">2.1.1.-</ecNumber>
    </submittedName>
</protein>